<comment type="similarity">
    <text evidence="14">Belongs to the methylthiotransferase family. MiaB subfamily.</text>
</comment>
<dbReference type="FunFam" id="3.40.50.12160:FF:000003">
    <property type="entry name" value="CDK5 regulatory subunit-associated protein 1"/>
    <property type="match status" value="1"/>
</dbReference>
<dbReference type="InterPro" id="IPR023404">
    <property type="entry name" value="rSAM_horseshoe"/>
</dbReference>
<evidence type="ECO:0000256" key="1">
    <source>
        <dbReference type="ARBA" id="ARBA00003234"/>
    </source>
</evidence>
<gene>
    <name evidence="14" type="primary">miaB</name>
    <name evidence="18" type="ORF">HY29_10350</name>
</gene>
<dbReference type="SFLD" id="SFLDS00029">
    <property type="entry name" value="Radical_SAM"/>
    <property type="match status" value="1"/>
</dbReference>
<evidence type="ECO:0000256" key="14">
    <source>
        <dbReference type="HAMAP-Rule" id="MF_01864"/>
    </source>
</evidence>
<dbReference type="Pfam" id="PF00919">
    <property type="entry name" value="UPF0004"/>
    <property type="match status" value="1"/>
</dbReference>
<dbReference type="PATRIC" id="fig|1280946.3.peg.866"/>
<feature type="binding site" evidence="14">
    <location>
        <position position="170"/>
    </location>
    <ligand>
        <name>[4Fe-4S] cluster</name>
        <dbReference type="ChEBI" id="CHEBI:49883"/>
        <label>2</label>
        <note>4Fe-4S-S-AdoMet</note>
    </ligand>
</feature>
<proteinExistence type="inferred from homology"/>
<feature type="binding site" evidence="14">
    <location>
        <position position="20"/>
    </location>
    <ligand>
        <name>[4Fe-4S] cluster</name>
        <dbReference type="ChEBI" id="CHEBI:49883"/>
        <label>1</label>
    </ligand>
</feature>
<feature type="domain" description="TRAM" evidence="15">
    <location>
        <begin position="390"/>
        <end position="452"/>
    </location>
</feature>
<dbReference type="InterPro" id="IPR006463">
    <property type="entry name" value="MiaB_methiolase"/>
</dbReference>
<dbReference type="PROSITE" id="PS51918">
    <property type="entry name" value="RADICAL_SAM"/>
    <property type="match status" value="1"/>
</dbReference>
<dbReference type="Gene3D" id="3.40.50.12160">
    <property type="entry name" value="Methylthiotransferase, N-terminal domain"/>
    <property type="match status" value="1"/>
</dbReference>
<evidence type="ECO:0000256" key="13">
    <source>
        <dbReference type="ARBA" id="ARBA00081141"/>
    </source>
</evidence>
<feature type="binding site" evidence="14">
    <location>
        <position position="56"/>
    </location>
    <ligand>
        <name>[4Fe-4S] cluster</name>
        <dbReference type="ChEBI" id="CHEBI:49883"/>
        <label>1</label>
    </ligand>
</feature>
<dbReference type="GO" id="GO:0046872">
    <property type="term" value="F:metal ion binding"/>
    <property type="evidence" value="ECO:0007669"/>
    <property type="project" value="UniProtKB-KW"/>
</dbReference>
<organism evidence="18 19">
    <name type="scientific">Hyphomonas beringensis</name>
    <dbReference type="NCBI Taxonomy" id="1280946"/>
    <lineage>
        <taxon>Bacteria</taxon>
        <taxon>Pseudomonadati</taxon>
        <taxon>Pseudomonadota</taxon>
        <taxon>Alphaproteobacteria</taxon>
        <taxon>Hyphomonadales</taxon>
        <taxon>Hyphomonadaceae</taxon>
        <taxon>Hyphomonas</taxon>
    </lineage>
</organism>
<evidence type="ECO:0000256" key="11">
    <source>
        <dbReference type="ARBA" id="ARBA00068570"/>
    </source>
</evidence>
<evidence type="ECO:0000256" key="5">
    <source>
        <dbReference type="ARBA" id="ARBA00022691"/>
    </source>
</evidence>
<dbReference type="GO" id="GO:0051539">
    <property type="term" value="F:4 iron, 4 sulfur cluster binding"/>
    <property type="evidence" value="ECO:0007669"/>
    <property type="project" value="UniProtKB-UniRule"/>
</dbReference>
<evidence type="ECO:0000313" key="18">
    <source>
        <dbReference type="EMBL" id="KCZ55757.1"/>
    </source>
</evidence>
<dbReference type="InterPro" id="IPR058240">
    <property type="entry name" value="rSAM_sf"/>
</dbReference>
<name>A0A062UBT2_9PROT</name>
<dbReference type="AlphaFoldDB" id="A0A062UBT2"/>
<dbReference type="InterPro" id="IPR038135">
    <property type="entry name" value="Methylthiotransferase_N_sf"/>
</dbReference>
<dbReference type="STRING" id="1280946.HY29_10350"/>
<keyword evidence="19" id="KW-1185">Reference proteome</keyword>
<keyword evidence="3 14" id="KW-0963">Cytoplasm</keyword>
<dbReference type="SFLD" id="SFLDF00273">
    <property type="entry name" value="(dimethylallyl)adenosine_tRNA"/>
    <property type="match status" value="1"/>
</dbReference>
<keyword evidence="9 14" id="KW-0411">Iron-sulfur</keyword>
<dbReference type="SFLD" id="SFLDG01061">
    <property type="entry name" value="methylthiotransferase"/>
    <property type="match status" value="1"/>
</dbReference>
<dbReference type="PANTHER" id="PTHR43020">
    <property type="entry name" value="CDK5 REGULATORY SUBUNIT-ASSOCIATED PROTEIN 1"/>
    <property type="match status" value="1"/>
</dbReference>
<dbReference type="InterPro" id="IPR020612">
    <property type="entry name" value="Methylthiotransferase_CS"/>
</dbReference>
<comment type="subcellular location">
    <subcellularLocation>
        <location evidence="14">Cytoplasm</location>
    </subcellularLocation>
</comment>
<keyword evidence="2 14" id="KW-0004">4Fe-4S</keyword>
<evidence type="ECO:0000256" key="10">
    <source>
        <dbReference type="ARBA" id="ARBA00033765"/>
    </source>
</evidence>
<dbReference type="PROSITE" id="PS50926">
    <property type="entry name" value="TRAM"/>
    <property type="match status" value="1"/>
</dbReference>
<comment type="catalytic activity">
    <reaction evidence="14">
        <text>N(6)-dimethylallyladenosine(37) in tRNA + (sulfur carrier)-SH + AH2 + 2 S-adenosyl-L-methionine = 2-methylsulfanyl-N(6)-dimethylallyladenosine(37) in tRNA + (sulfur carrier)-H + 5'-deoxyadenosine + L-methionine + A + S-adenosyl-L-homocysteine + 2 H(+)</text>
        <dbReference type="Rhea" id="RHEA:37067"/>
        <dbReference type="Rhea" id="RHEA-COMP:10375"/>
        <dbReference type="Rhea" id="RHEA-COMP:10376"/>
        <dbReference type="Rhea" id="RHEA-COMP:14737"/>
        <dbReference type="Rhea" id="RHEA-COMP:14739"/>
        <dbReference type="ChEBI" id="CHEBI:13193"/>
        <dbReference type="ChEBI" id="CHEBI:15378"/>
        <dbReference type="ChEBI" id="CHEBI:17319"/>
        <dbReference type="ChEBI" id="CHEBI:17499"/>
        <dbReference type="ChEBI" id="CHEBI:29917"/>
        <dbReference type="ChEBI" id="CHEBI:57844"/>
        <dbReference type="ChEBI" id="CHEBI:57856"/>
        <dbReference type="ChEBI" id="CHEBI:59789"/>
        <dbReference type="ChEBI" id="CHEBI:64428"/>
        <dbReference type="ChEBI" id="CHEBI:74415"/>
        <dbReference type="ChEBI" id="CHEBI:74417"/>
        <dbReference type="EC" id="2.8.4.3"/>
    </reaction>
</comment>
<feature type="binding site" evidence="14">
    <location>
        <position position="173"/>
    </location>
    <ligand>
        <name>[4Fe-4S] cluster</name>
        <dbReference type="ChEBI" id="CHEBI:49883"/>
        <label>2</label>
        <note>4Fe-4S-S-AdoMet</note>
    </ligand>
</feature>
<feature type="binding site" evidence="14">
    <location>
        <position position="166"/>
    </location>
    <ligand>
        <name>[4Fe-4S] cluster</name>
        <dbReference type="ChEBI" id="CHEBI:49883"/>
        <label>2</label>
        <note>4Fe-4S-S-AdoMet</note>
    </ligand>
</feature>
<dbReference type="InterPro" id="IPR005839">
    <property type="entry name" value="Methylthiotransferase"/>
</dbReference>
<dbReference type="InterPro" id="IPR006638">
    <property type="entry name" value="Elp3/MiaA/NifB-like_rSAM"/>
</dbReference>
<evidence type="ECO:0000259" key="17">
    <source>
        <dbReference type="PROSITE" id="PS51918"/>
    </source>
</evidence>
<reference evidence="18 19" key="1">
    <citation type="journal article" date="2014" name="Antonie Van Leeuwenhoek">
        <title>Hyphomonas beringensis sp. nov. and Hyphomonas chukchiensis sp. nov., isolated from surface seawater of the Bering Sea and Chukchi Sea.</title>
        <authorList>
            <person name="Li C."/>
            <person name="Lai Q."/>
            <person name="Li G."/>
            <person name="Dong C."/>
            <person name="Wang J."/>
            <person name="Liao Y."/>
            <person name="Shao Z."/>
        </authorList>
    </citation>
    <scope>NUCLEOTIDE SEQUENCE [LARGE SCALE GENOMIC DNA]</scope>
    <source>
        <strain evidence="18 19">25B14_1</strain>
    </source>
</reference>
<dbReference type="Pfam" id="PF04055">
    <property type="entry name" value="Radical_SAM"/>
    <property type="match status" value="1"/>
</dbReference>
<dbReference type="Proteomes" id="UP000027037">
    <property type="component" value="Unassembled WGS sequence"/>
</dbReference>
<feature type="binding site" evidence="14">
    <location>
        <position position="91"/>
    </location>
    <ligand>
        <name>[4Fe-4S] cluster</name>
        <dbReference type="ChEBI" id="CHEBI:49883"/>
        <label>1</label>
    </ligand>
</feature>
<dbReference type="Pfam" id="PF01938">
    <property type="entry name" value="TRAM"/>
    <property type="match status" value="1"/>
</dbReference>
<evidence type="ECO:0000256" key="2">
    <source>
        <dbReference type="ARBA" id="ARBA00022485"/>
    </source>
</evidence>
<dbReference type="NCBIfam" id="TIGR01574">
    <property type="entry name" value="miaB-methiolase"/>
    <property type="match status" value="1"/>
</dbReference>
<dbReference type="SFLD" id="SFLDG01082">
    <property type="entry name" value="B12-binding_domain_containing"/>
    <property type="match status" value="1"/>
</dbReference>
<dbReference type="RefSeq" id="WP_034792998.1">
    <property type="nucleotide sequence ID" value="NZ_AWFF01000027.1"/>
</dbReference>
<dbReference type="GO" id="GO:0035597">
    <property type="term" value="F:tRNA-2-methylthio-N(6)-dimethylallyladenosine(37) synthase activity"/>
    <property type="evidence" value="ECO:0007669"/>
    <property type="project" value="UniProtKB-EC"/>
</dbReference>
<evidence type="ECO:0000256" key="8">
    <source>
        <dbReference type="ARBA" id="ARBA00023004"/>
    </source>
</evidence>
<dbReference type="FunFam" id="3.80.30.20:FF:000001">
    <property type="entry name" value="tRNA-2-methylthio-N(6)-dimethylallyladenosine synthase 2"/>
    <property type="match status" value="1"/>
</dbReference>
<keyword evidence="8 14" id="KW-0408">Iron</keyword>
<feature type="domain" description="Radical SAM core" evidence="17">
    <location>
        <begin position="152"/>
        <end position="387"/>
    </location>
</feature>
<dbReference type="SUPFAM" id="SSF102114">
    <property type="entry name" value="Radical SAM enzymes"/>
    <property type="match status" value="1"/>
</dbReference>
<comment type="cofactor">
    <cofactor evidence="14">
        <name>[4Fe-4S] cluster</name>
        <dbReference type="ChEBI" id="CHEBI:49883"/>
    </cofactor>
    <text evidence="14">Binds 2 [4Fe-4S] clusters. One cluster is coordinated with 3 cysteines and an exchangeable S-adenosyl-L-methionine.</text>
</comment>
<feature type="domain" description="MTTase N-terminal" evidence="16">
    <location>
        <begin position="11"/>
        <end position="128"/>
    </location>
</feature>
<dbReference type="PROSITE" id="PS51449">
    <property type="entry name" value="MTTASE_N"/>
    <property type="match status" value="1"/>
</dbReference>
<dbReference type="EC" id="2.8.4.3" evidence="10 14"/>
<evidence type="ECO:0000256" key="9">
    <source>
        <dbReference type="ARBA" id="ARBA00023014"/>
    </source>
</evidence>
<evidence type="ECO:0000256" key="4">
    <source>
        <dbReference type="ARBA" id="ARBA00022679"/>
    </source>
</evidence>
<dbReference type="InterPro" id="IPR013848">
    <property type="entry name" value="Methylthiotransferase_N"/>
</dbReference>
<evidence type="ECO:0000256" key="3">
    <source>
        <dbReference type="ARBA" id="ARBA00022490"/>
    </source>
</evidence>
<dbReference type="SMART" id="SM00729">
    <property type="entry name" value="Elp3"/>
    <property type="match status" value="1"/>
</dbReference>
<keyword evidence="6 14" id="KW-0819">tRNA processing</keyword>
<comment type="function">
    <text evidence="1 14">Catalyzes the methylthiolation of N6-(dimethylallyl)adenosine (i(6)A), leading to the formation of 2-methylthio-N6-(dimethylallyl)adenosine (ms(2)i(6)A) at position 37 in tRNAs that read codons beginning with uridine.</text>
</comment>
<dbReference type="InterPro" id="IPR007197">
    <property type="entry name" value="rSAM"/>
</dbReference>
<dbReference type="OrthoDB" id="9805215at2"/>
<dbReference type="CDD" id="cd01335">
    <property type="entry name" value="Radical_SAM"/>
    <property type="match status" value="1"/>
</dbReference>
<sequence length="458" mass="50527">MSSAETPKTAKGVFIKTYGCQMNVYDSERMRDVLRPLGYAPVDSPENADLVVLNTCHIREKATEKVYSELGQLKRMKEGSGGKMTIAVAGCVAQAEGEEIMRRQPAVDLVLGPQAYHKLPEMIARASRAVGDRLETEFDTLEKFDALPKTREADGPTAFLSVQEGCDKFCTFCVVPYTRGAELSRPVDDITLEARALAAQGVREISLLGQNVNAFHGASPALTNETDWTLGQLVRHLAKIGGIERIRYTTSHPRDMDDDLIAAHGDTPQMQPFLHLPVQSGSDRILKAMNRGHTADEYREIIRKVRAAQPDIAMASDFIVGFPGESDEDFEATMQLVRDVNYAIAYSFKYSPRPGTPAAEMFGQVPEEVKDVRLQALQKLLREQQIAFNESKIGQTVPVLVTGRGRREGQAHGRSPWMQAVHFNGPENLTGEIVDVKITDASLNSLSGDLVRTREVAL</sequence>
<protein>
    <recommendedName>
        <fullName evidence="11 14">tRNA-2-methylthio-N(6)-dimethylallyladenosine synthase</fullName>
        <ecNumber evidence="10 14">2.8.4.3</ecNumber>
    </recommendedName>
    <alternativeName>
        <fullName evidence="13 14">(Dimethylallyl)adenosine tRNA methylthiotransferase MiaB</fullName>
    </alternativeName>
    <alternativeName>
        <fullName evidence="12 14">tRNA-i(6)A37 methylthiotransferase</fullName>
    </alternativeName>
</protein>
<keyword evidence="4 14" id="KW-0808">Transferase</keyword>
<evidence type="ECO:0000256" key="7">
    <source>
        <dbReference type="ARBA" id="ARBA00022723"/>
    </source>
</evidence>
<keyword evidence="5 14" id="KW-0949">S-adenosyl-L-methionine</keyword>
<dbReference type="NCBIfam" id="TIGR00089">
    <property type="entry name" value="MiaB/RimO family radical SAM methylthiotransferase"/>
    <property type="match status" value="1"/>
</dbReference>
<comment type="caution">
    <text evidence="18">The sequence shown here is derived from an EMBL/GenBank/DDBJ whole genome shotgun (WGS) entry which is preliminary data.</text>
</comment>
<evidence type="ECO:0000259" key="15">
    <source>
        <dbReference type="PROSITE" id="PS50926"/>
    </source>
</evidence>
<dbReference type="PANTHER" id="PTHR43020:SF2">
    <property type="entry name" value="MITOCHONDRIAL TRNA METHYLTHIOTRANSFERASE CDK5RAP1"/>
    <property type="match status" value="1"/>
</dbReference>
<dbReference type="eggNOG" id="COG0621">
    <property type="taxonomic scope" value="Bacteria"/>
</dbReference>
<comment type="subunit">
    <text evidence="14">Monomer.</text>
</comment>
<evidence type="ECO:0000256" key="12">
    <source>
        <dbReference type="ARBA" id="ARBA00080698"/>
    </source>
</evidence>
<dbReference type="HAMAP" id="MF_01864">
    <property type="entry name" value="tRNA_metthiotr_MiaB"/>
    <property type="match status" value="1"/>
</dbReference>
<dbReference type="Gene3D" id="3.80.30.20">
    <property type="entry name" value="tm_1862 like domain"/>
    <property type="match status" value="1"/>
</dbReference>
<evidence type="ECO:0000313" key="19">
    <source>
        <dbReference type="Proteomes" id="UP000027037"/>
    </source>
</evidence>
<dbReference type="PROSITE" id="PS01278">
    <property type="entry name" value="MTTASE_RADICAL"/>
    <property type="match status" value="1"/>
</dbReference>
<accession>A0A062UBT2</accession>
<evidence type="ECO:0000259" key="16">
    <source>
        <dbReference type="PROSITE" id="PS51449"/>
    </source>
</evidence>
<dbReference type="InterPro" id="IPR002792">
    <property type="entry name" value="TRAM_dom"/>
</dbReference>
<dbReference type="GO" id="GO:0005829">
    <property type="term" value="C:cytosol"/>
    <property type="evidence" value="ECO:0007669"/>
    <property type="project" value="TreeGrafter"/>
</dbReference>
<evidence type="ECO:0000256" key="6">
    <source>
        <dbReference type="ARBA" id="ARBA00022694"/>
    </source>
</evidence>
<keyword evidence="7 14" id="KW-0479">Metal-binding</keyword>
<dbReference type="EMBL" id="AWFF01000027">
    <property type="protein sequence ID" value="KCZ55757.1"/>
    <property type="molecule type" value="Genomic_DNA"/>
</dbReference>